<reference evidence="2 3" key="1">
    <citation type="submission" date="2018-10" db="EMBL/GenBank/DDBJ databases">
        <title>Genomic Encyclopedia of Archaeal and Bacterial Type Strains, Phase II (KMG-II): from individual species to whole genera.</title>
        <authorList>
            <person name="Goeker M."/>
        </authorList>
    </citation>
    <scope>NUCLEOTIDE SEQUENCE [LARGE SCALE GENOMIC DNA]</scope>
    <source>
        <strain evidence="2 3">DSM 11927</strain>
    </source>
</reference>
<keyword evidence="1" id="KW-1133">Transmembrane helix</keyword>
<name>A0A495QRH5_9EURY</name>
<evidence type="ECO:0000313" key="3">
    <source>
        <dbReference type="Proteomes" id="UP000268233"/>
    </source>
</evidence>
<dbReference type="AlphaFoldDB" id="A0A495QRH5"/>
<gene>
    <name evidence="2" type="ORF">BDK61_4596</name>
</gene>
<accession>A0A495QRH5</accession>
<organism evidence="2 3">
    <name type="scientific">Haloarcula quadrata</name>
    <dbReference type="NCBI Taxonomy" id="182779"/>
    <lineage>
        <taxon>Archaea</taxon>
        <taxon>Methanobacteriati</taxon>
        <taxon>Methanobacteriota</taxon>
        <taxon>Stenosarchaea group</taxon>
        <taxon>Halobacteria</taxon>
        <taxon>Halobacteriales</taxon>
        <taxon>Haloarculaceae</taxon>
        <taxon>Haloarcula</taxon>
    </lineage>
</organism>
<evidence type="ECO:0000313" key="2">
    <source>
        <dbReference type="EMBL" id="RKS75971.1"/>
    </source>
</evidence>
<sequence length="74" mass="7828">MPLRITVKRRVLGCRLCLPALFTAGIATAAIVIGLLTGDMVSALGAFLLVPSAILLFAIGLKRETTALSDHRTH</sequence>
<dbReference type="RefSeq" id="WP_148709173.1">
    <property type="nucleotide sequence ID" value="NZ_RBWW01000003.1"/>
</dbReference>
<keyword evidence="3" id="KW-1185">Reference proteome</keyword>
<protein>
    <submittedName>
        <fullName evidence="2">Uncharacterized protein</fullName>
    </submittedName>
</protein>
<keyword evidence="1" id="KW-0812">Transmembrane</keyword>
<comment type="caution">
    <text evidence="2">The sequence shown here is derived from an EMBL/GenBank/DDBJ whole genome shotgun (WGS) entry which is preliminary data.</text>
</comment>
<dbReference type="Proteomes" id="UP000268233">
    <property type="component" value="Unassembled WGS sequence"/>
</dbReference>
<feature type="transmembrane region" description="Helical" evidence="1">
    <location>
        <begin position="12"/>
        <end position="36"/>
    </location>
</feature>
<proteinExistence type="predicted"/>
<keyword evidence="1" id="KW-0472">Membrane</keyword>
<evidence type="ECO:0000256" key="1">
    <source>
        <dbReference type="SAM" id="Phobius"/>
    </source>
</evidence>
<dbReference type="EMBL" id="RBWW01000003">
    <property type="protein sequence ID" value="RKS75971.1"/>
    <property type="molecule type" value="Genomic_DNA"/>
</dbReference>
<feature type="transmembrane region" description="Helical" evidence="1">
    <location>
        <begin position="42"/>
        <end position="61"/>
    </location>
</feature>